<reference evidence="1" key="1">
    <citation type="submission" date="2020-06" db="EMBL/GenBank/DDBJ databases">
        <title>Unique genomic features of the anaerobic methanotrophic archaea.</title>
        <authorList>
            <person name="Chadwick G.L."/>
            <person name="Skennerton C.T."/>
            <person name="Laso-Perez R."/>
            <person name="Leu A.O."/>
            <person name="Speth D.R."/>
            <person name="Yu H."/>
            <person name="Morgan-Lang C."/>
            <person name="Hatzenpichler R."/>
            <person name="Goudeau D."/>
            <person name="Malmstrom R."/>
            <person name="Brazelton W.J."/>
            <person name="Woyke T."/>
            <person name="Hallam S.J."/>
            <person name="Tyson G.W."/>
            <person name="Wegener G."/>
            <person name="Boetius A."/>
            <person name="Orphan V."/>
        </authorList>
    </citation>
    <scope>NUCLEOTIDE SEQUENCE</scope>
</reference>
<accession>A0A7G9YLK4</accession>
<proteinExistence type="predicted"/>
<organism evidence="1">
    <name type="scientific">Candidatus Methanogaster sp. ANME-2c ERB4</name>
    <dbReference type="NCBI Taxonomy" id="2759911"/>
    <lineage>
        <taxon>Archaea</taxon>
        <taxon>Methanobacteriati</taxon>
        <taxon>Methanobacteriota</taxon>
        <taxon>Stenosarchaea group</taxon>
        <taxon>Methanomicrobia</taxon>
        <taxon>Methanosarcinales</taxon>
        <taxon>ANME-2 cluster</taxon>
        <taxon>Candidatus Methanogasteraceae</taxon>
        <taxon>Candidatus Methanogaster</taxon>
    </lineage>
</organism>
<evidence type="ECO:0000313" key="1">
    <source>
        <dbReference type="EMBL" id="QNO48888.1"/>
    </source>
</evidence>
<dbReference type="EMBL" id="MT631365">
    <property type="protein sequence ID" value="QNO48888.1"/>
    <property type="molecule type" value="Genomic_DNA"/>
</dbReference>
<sequence>MAKELTEEEMLEEVLKDPELREIWGALRDIVPEAAAEYEKRRAHARSIDR</sequence>
<name>A0A7G9YLK4_9EURY</name>
<dbReference type="AlphaFoldDB" id="A0A7G9YLK4"/>
<gene>
    <name evidence="1" type="ORF">JFFFLBDL_00013</name>
</gene>
<protein>
    <submittedName>
        <fullName evidence="1">Uncharacterized protein</fullName>
    </submittedName>
</protein>